<sequence length="153" mass="16894">MYGWKRNPNDLNRLHWFSKDVGKWVKAGSLLKLMVVELKTEFSFSLGFFCDTSSCLQQQDEGVLVDFVGVPAGRPGLRAEPPPRRLPAELRVAFATLLRRLSGAFSPYCYFEIPEIDGVNTNELYNAVHLYLSRAAAAAAASNGCGGGRRPRG</sequence>
<reference evidence="2" key="1">
    <citation type="submission" date="2020-07" db="EMBL/GenBank/DDBJ databases">
        <authorList>
            <person name="Lin J."/>
        </authorList>
    </citation>
    <scope>NUCLEOTIDE SEQUENCE</scope>
</reference>
<dbReference type="Pfam" id="PF14363">
    <property type="entry name" value="AAA_assoc"/>
    <property type="match status" value="1"/>
</dbReference>
<accession>A0A6V7P3T9</accession>
<dbReference type="EMBL" id="LR862145">
    <property type="protein sequence ID" value="CAD1825509.1"/>
    <property type="molecule type" value="Genomic_DNA"/>
</dbReference>
<name>A0A6V7P3T9_ANACO</name>
<evidence type="ECO:0000259" key="1">
    <source>
        <dbReference type="Pfam" id="PF14363"/>
    </source>
</evidence>
<dbReference type="InterPro" id="IPR025753">
    <property type="entry name" value="AAA_N_dom"/>
</dbReference>
<proteinExistence type="predicted"/>
<gene>
    <name evidence="2" type="ORF">CB5_LOCUS8720</name>
</gene>
<feature type="domain" description="AAA-type ATPase N-terminal" evidence="1">
    <location>
        <begin position="86"/>
        <end position="141"/>
    </location>
</feature>
<protein>
    <recommendedName>
        <fullName evidence="1">AAA-type ATPase N-terminal domain-containing protein</fullName>
    </recommendedName>
</protein>
<organism evidence="2">
    <name type="scientific">Ananas comosus var. bracteatus</name>
    <name type="common">red pineapple</name>
    <dbReference type="NCBI Taxonomy" id="296719"/>
    <lineage>
        <taxon>Eukaryota</taxon>
        <taxon>Viridiplantae</taxon>
        <taxon>Streptophyta</taxon>
        <taxon>Embryophyta</taxon>
        <taxon>Tracheophyta</taxon>
        <taxon>Spermatophyta</taxon>
        <taxon>Magnoliopsida</taxon>
        <taxon>Liliopsida</taxon>
        <taxon>Poales</taxon>
        <taxon>Bromeliaceae</taxon>
        <taxon>Bromelioideae</taxon>
        <taxon>Ananas</taxon>
    </lineage>
</organism>
<evidence type="ECO:0000313" key="2">
    <source>
        <dbReference type="EMBL" id="CAD1825509.1"/>
    </source>
</evidence>
<dbReference type="AlphaFoldDB" id="A0A6V7P3T9"/>